<feature type="compositionally biased region" description="Low complexity" evidence="2">
    <location>
        <begin position="562"/>
        <end position="578"/>
    </location>
</feature>
<feature type="region of interest" description="Disordered" evidence="2">
    <location>
        <begin position="557"/>
        <end position="578"/>
    </location>
</feature>
<dbReference type="AlphaFoldDB" id="A0A830H610"/>
<proteinExistence type="predicted"/>
<feature type="coiled-coil region" evidence="1">
    <location>
        <begin position="441"/>
        <end position="477"/>
    </location>
</feature>
<feature type="region of interest" description="Disordered" evidence="2">
    <location>
        <begin position="517"/>
        <end position="538"/>
    </location>
</feature>
<dbReference type="Gene3D" id="3.40.50.1820">
    <property type="entry name" value="alpha/beta hydrolase"/>
    <property type="match status" value="1"/>
</dbReference>
<sequence length="578" mass="63495">MQAEGCENPVECGAKQNPAWEYPQDSQLHNMSKHGPYETRSIYHTYKRNVDAHSPTGVENIALRVGELLTTAGGQLTGGQLSDFSTTLVTYPVRIKYRYDPVYETRFDFLRGFAPYQHQVSSKRSVDRWEIPGDLPVVAYARGAGGQVLDRKESYDHLASHGMVVTASLNPMFTANSLADEQVWDLLEFDRIAREEEITNSSSKTSRLLHGKLKRGAWGTAGYSLGGASAVVASQMLPCGPDLRHGPTPLQREIIQRLATNTTTTEEEEPSLGGMSTSTRIHHQKQNLPGCIRAVAAFHSGTPIIGAYVMSGRGGLPGDAVRAPVLYTAGALDPLMSSSLTQQYAPAKTPKLMLVGQMGDHFEPFGRYGASTTAWFLAYLKDDKSAKNALWGADGDTSKAMQRASSLASPLFASVMRSNQCTFCEEIVNRTRFAPVWDRIVEEEEEARLQREKEMQEEMEKARLERVEREEEELAARLAMMMMSPVMDSQLDFELEDEGNRRPPAAFMGPGGLFRRVFQGGGGPPSPPPGRSAARSALGTILTNRVEYEASYQQWLRDERPSTAAAAATSSSMSPLAG</sequence>
<dbReference type="SUPFAM" id="SSF53474">
    <property type="entry name" value="alpha/beta-Hydrolases"/>
    <property type="match status" value="1"/>
</dbReference>
<dbReference type="InterPro" id="IPR029058">
    <property type="entry name" value="AB_hydrolase_fold"/>
</dbReference>
<evidence type="ECO:0000256" key="1">
    <source>
        <dbReference type="SAM" id="Coils"/>
    </source>
</evidence>
<accession>A0A830H610</accession>
<protein>
    <submittedName>
        <fullName evidence="3">Uncharacterized protein</fullName>
    </submittedName>
</protein>
<keyword evidence="1" id="KW-0175">Coiled coil</keyword>
<dbReference type="EMBL" id="BNJQ01000003">
    <property type="protein sequence ID" value="GHP02646.1"/>
    <property type="molecule type" value="Genomic_DNA"/>
</dbReference>
<dbReference type="Proteomes" id="UP000660262">
    <property type="component" value="Unassembled WGS sequence"/>
</dbReference>
<evidence type="ECO:0000256" key="2">
    <source>
        <dbReference type="SAM" id="MobiDB-lite"/>
    </source>
</evidence>
<organism evidence="3 4">
    <name type="scientific">Pycnococcus provasolii</name>
    <dbReference type="NCBI Taxonomy" id="41880"/>
    <lineage>
        <taxon>Eukaryota</taxon>
        <taxon>Viridiplantae</taxon>
        <taxon>Chlorophyta</taxon>
        <taxon>Pseudoscourfieldiophyceae</taxon>
        <taxon>Pseudoscourfieldiales</taxon>
        <taxon>Pycnococcaceae</taxon>
        <taxon>Pycnococcus</taxon>
    </lineage>
</organism>
<evidence type="ECO:0000313" key="3">
    <source>
        <dbReference type="EMBL" id="GHP02646.1"/>
    </source>
</evidence>
<comment type="caution">
    <text evidence="3">The sequence shown here is derived from an EMBL/GenBank/DDBJ whole genome shotgun (WGS) entry which is preliminary data.</text>
</comment>
<name>A0A830H610_9CHLO</name>
<gene>
    <name evidence="3" type="ORF">PPROV_000140200</name>
</gene>
<reference evidence="3" key="1">
    <citation type="submission" date="2020-10" db="EMBL/GenBank/DDBJ databases">
        <title>Unveiling of a novel bifunctional photoreceptor, Dualchrome1, isolated from a cosmopolitan green alga.</title>
        <authorList>
            <person name="Suzuki S."/>
            <person name="Kawachi M."/>
        </authorList>
    </citation>
    <scope>NUCLEOTIDE SEQUENCE</scope>
    <source>
        <strain evidence="3">NIES 2893</strain>
    </source>
</reference>
<evidence type="ECO:0000313" key="4">
    <source>
        <dbReference type="Proteomes" id="UP000660262"/>
    </source>
</evidence>
<keyword evidence="4" id="KW-1185">Reference proteome</keyword>